<organism evidence="2 5">
    <name type="scientific">Halococcus dombrowskii</name>
    <dbReference type="NCBI Taxonomy" id="179637"/>
    <lineage>
        <taxon>Archaea</taxon>
        <taxon>Methanobacteriati</taxon>
        <taxon>Methanobacteriota</taxon>
        <taxon>Stenosarchaea group</taxon>
        <taxon>Halobacteria</taxon>
        <taxon>Halobacteriales</taxon>
        <taxon>Halococcaceae</taxon>
        <taxon>Halococcus</taxon>
    </lineage>
</organism>
<proteinExistence type="predicted"/>
<evidence type="ECO:0000313" key="3">
    <source>
        <dbReference type="EMBL" id="UOO96976.1"/>
    </source>
</evidence>
<dbReference type="KEGG" id="hdo:MUK72_17380"/>
<dbReference type="InterPro" id="IPR027417">
    <property type="entry name" value="P-loop_NTPase"/>
</dbReference>
<dbReference type="AlphaFoldDB" id="A0AAV3SHG8"/>
<reference evidence="2" key="3">
    <citation type="submission" date="2023-12" db="EMBL/GenBank/DDBJ databases">
        <authorList>
            <person name="Sun Q."/>
            <person name="Inoue M."/>
        </authorList>
    </citation>
    <scope>NUCLEOTIDE SEQUENCE</scope>
    <source>
        <strain evidence="2">JCM 12289</strain>
    </source>
</reference>
<reference evidence="3" key="2">
    <citation type="submission" date="2022-04" db="EMBL/GenBank/DDBJ databases">
        <title>Sequencing and genomic assembly of Halococcus dombrowskii.</title>
        <authorList>
            <person name="Lim S.W."/>
            <person name="MacLea K.S."/>
        </authorList>
    </citation>
    <scope>NUCLEOTIDE SEQUENCE</scope>
    <source>
        <strain evidence="3">H4</strain>
        <plasmid evidence="3">unnamed2</plasmid>
    </source>
</reference>
<accession>A0AAV3SHG8</accession>
<dbReference type="Proteomes" id="UP000830542">
    <property type="component" value="Plasmid unnamed2"/>
</dbReference>
<dbReference type="RefSeq" id="WP_244706203.1">
    <property type="nucleotide sequence ID" value="NZ_BAAADN010000036.1"/>
</dbReference>
<dbReference type="PANTHER" id="PTHR45615">
    <property type="entry name" value="MYOSIN HEAVY CHAIN, NON-MUSCLE"/>
    <property type="match status" value="1"/>
</dbReference>
<dbReference type="GeneID" id="71763658"/>
<name>A0AAV3SHG8_HALDO</name>
<keyword evidence="4" id="KW-1185">Reference proteome</keyword>
<feature type="coiled-coil region" evidence="1">
    <location>
        <begin position="348"/>
        <end position="510"/>
    </location>
</feature>
<dbReference type="PANTHER" id="PTHR45615:SF80">
    <property type="entry name" value="GRIP DOMAIN-CONTAINING PROTEIN"/>
    <property type="match status" value="1"/>
</dbReference>
<evidence type="ECO:0000313" key="2">
    <source>
        <dbReference type="EMBL" id="GAA0466176.1"/>
    </source>
</evidence>
<dbReference type="SUPFAM" id="SSF52540">
    <property type="entry name" value="P-loop containing nucleoside triphosphate hydrolases"/>
    <property type="match status" value="1"/>
</dbReference>
<dbReference type="Gene3D" id="3.40.50.300">
    <property type="entry name" value="P-loop containing nucleotide triphosphate hydrolases"/>
    <property type="match status" value="2"/>
</dbReference>
<evidence type="ECO:0000313" key="5">
    <source>
        <dbReference type="Proteomes" id="UP001500962"/>
    </source>
</evidence>
<dbReference type="EMBL" id="CP095007">
    <property type="protein sequence ID" value="UOO96976.1"/>
    <property type="molecule type" value="Genomic_DNA"/>
</dbReference>
<evidence type="ECO:0000256" key="1">
    <source>
        <dbReference type="SAM" id="Coils"/>
    </source>
</evidence>
<sequence>MAQQSEPTTDTDTSHATLSITNLGGIDTATVEFSPGVTLLTGRNATNRTSLLRALNGALGGTATTLKSDTDEGHVTLTLGDDEFTRTVTRTGAGIERDGTPYTDAETLVDSVATLLEDNPARRAVERGDDLHDVIMRPVDTEAIERRIRDLREEKQELEAERDRVEQRRDTLPQLEERRHTLQEEIASIDEELDTLRDEVAAFEADAEAAEDAEALVDDLDARRQELQRTEDDIELVESELDALRDDLETAHADRDAVPDDTTDDRTDIETELEALRDQKRHLETTISSLRTIVEFNDDLLAEDGHDLPGIDPDDEAVTAALAPDETQDVVCWTCGSRVEQGAIADRLDDLRAVIEDKQAERADLTERIEALEDNRQTLEQQQRRREELDRKIERTEEKIDQREQRLDDLESEAAELREEIRELEAEVAETEALRESDLLETYEQLSELQYERGQLTQERDEVDEEIAAIEALPTPDDLEAQLDELSTELERERTRIADLEAEAVEQFNDHMDKILDVLDFENIARVWIERKTDDGGRGPPETVFDLNVVREDETGTVYEDVVAHLSESEREVVGLVVALAGYLAHEAYEAVPFMLLDSLEAIDSNRIAALVDYFADYVPHLVVALLPEDAEALSADYERLTANTLTA</sequence>
<keyword evidence="1" id="KW-0175">Coiled coil</keyword>
<dbReference type="EMBL" id="BAAADN010000036">
    <property type="protein sequence ID" value="GAA0466176.1"/>
    <property type="molecule type" value="Genomic_DNA"/>
</dbReference>
<keyword evidence="3" id="KW-0614">Plasmid</keyword>
<reference evidence="2" key="1">
    <citation type="journal article" date="2014" name="Int. J. Syst. Evol. Microbiol.">
        <title>Complete genome sequence of Corynebacterium casei LMG S-19264T (=DSM 44701T), isolated from a smear-ripened cheese.</title>
        <authorList>
            <consortium name="US DOE Joint Genome Institute (JGI-PGF)"/>
            <person name="Walter F."/>
            <person name="Albersmeier A."/>
            <person name="Kalinowski J."/>
            <person name="Ruckert C."/>
        </authorList>
    </citation>
    <scope>NUCLEOTIDE SEQUENCE</scope>
    <source>
        <strain evidence="2">JCM 12289</strain>
    </source>
</reference>
<gene>
    <name evidence="2" type="ORF">GCM10008985_23960</name>
    <name evidence="3" type="ORF">MUK72_17380</name>
</gene>
<dbReference type="NCBIfam" id="NF045487">
    <property type="entry name" value="ASRP"/>
    <property type="match status" value="1"/>
</dbReference>
<evidence type="ECO:0000313" key="4">
    <source>
        <dbReference type="Proteomes" id="UP000830542"/>
    </source>
</evidence>
<dbReference type="Proteomes" id="UP001500962">
    <property type="component" value="Unassembled WGS sequence"/>
</dbReference>
<feature type="coiled-coil region" evidence="1">
    <location>
        <begin position="141"/>
        <end position="293"/>
    </location>
</feature>
<geneLocation type="plasmid" evidence="3 4">
    <name>unnamed2</name>
</geneLocation>
<protein>
    <submittedName>
        <fullName evidence="2">AAA family ATPase</fullName>
    </submittedName>
</protein>